<reference evidence="9 10" key="1">
    <citation type="submission" date="2016-10" db="EMBL/GenBank/DDBJ databases">
        <title>Draft Genome sequence of Roseomonas sp. strain M3.</title>
        <authorList>
            <person name="Subhash Y."/>
            <person name="Lee S."/>
        </authorList>
    </citation>
    <scope>NUCLEOTIDE SEQUENCE [LARGE SCALE GENOMIC DNA]</scope>
    <source>
        <strain evidence="9 10">M3</strain>
    </source>
</reference>
<evidence type="ECO:0000313" key="10">
    <source>
        <dbReference type="Proteomes" id="UP000188879"/>
    </source>
</evidence>
<feature type="transmembrane region" description="Helical" evidence="8">
    <location>
        <begin position="154"/>
        <end position="171"/>
    </location>
</feature>
<dbReference type="InterPro" id="IPR006043">
    <property type="entry name" value="NCS2"/>
</dbReference>
<evidence type="ECO:0000256" key="3">
    <source>
        <dbReference type="ARBA" id="ARBA00022448"/>
    </source>
</evidence>
<keyword evidence="3" id="KW-0813">Transport</keyword>
<feature type="transmembrane region" description="Helical" evidence="8">
    <location>
        <begin position="342"/>
        <end position="364"/>
    </location>
</feature>
<evidence type="ECO:0000256" key="4">
    <source>
        <dbReference type="ARBA" id="ARBA00022692"/>
    </source>
</evidence>
<organism evidence="9 10">
    <name type="scientific">Teichococcus deserti</name>
    <dbReference type="NCBI Taxonomy" id="1817963"/>
    <lineage>
        <taxon>Bacteria</taxon>
        <taxon>Pseudomonadati</taxon>
        <taxon>Pseudomonadota</taxon>
        <taxon>Alphaproteobacteria</taxon>
        <taxon>Acetobacterales</taxon>
        <taxon>Roseomonadaceae</taxon>
        <taxon>Roseomonas</taxon>
    </lineage>
</organism>
<dbReference type="GO" id="GO:0042907">
    <property type="term" value="F:xanthine transmembrane transporter activity"/>
    <property type="evidence" value="ECO:0007669"/>
    <property type="project" value="TreeGrafter"/>
</dbReference>
<dbReference type="PANTHER" id="PTHR42810:SF4">
    <property type="entry name" value="URIC ACID TRANSPORTER UACT"/>
    <property type="match status" value="1"/>
</dbReference>
<accession>A0A1V2H1J0</accession>
<protein>
    <recommendedName>
        <fullName evidence="11">Xanthine/uracil/vitamin C permease</fullName>
    </recommendedName>
</protein>
<keyword evidence="6 8" id="KW-0472">Membrane</keyword>
<keyword evidence="10" id="KW-1185">Reference proteome</keyword>
<feature type="transmembrane region" description="Helical" evidence="8">
    <location>
        <begin position="71"/>
        <end position="91"/>
    </location>
</feature>
<evidence type="ECO:0000256" key="5">
    <source>
        <dbReference type="ARBA" id="ARBA00022989"/>
    </source>
</evidence>
<evidence type="ECO:0000256" key="1">
    <source>
        <dbReference type="ARBA" id="ARBA00004141"/>
    </source>
</evidence>
<dbReference type="Pfam" id="PF00860">
    <property type="entry name" value="Xan_ur_permease"/>
    <property type="match status" value="1"/>
</dbReference>
<dbReference type="EMBL" id="MLCO01000136">
    <property type="protein sequence ID" value="ONG52601.1"/>
    <property type="molecule type" value="Genomic_DNA"/>
</dbReference>
<dbReference type="Proteomes" id="UP000188879">
    <property type="component" value="Unassembled WGS sequence"/>
</dbReference>
<feature type="transmembrane region" description="Helical" evidence="8">
    <location>
        <begin position="401"/>
        <end position="417"/>
    </location>
</feature>
<evidence type="ECO:0000313" key="9">
    <source>
        <dbReference type="EMBL" id="ONG52601.1"/>
    </source>
</evidence>
<name>A0A1V2H1J0_9PROT</name>
<gene>
    <name evidence="9" type="ORF">BKE38_14150</name>
</gene>
<dbReference type="RefSeq" id="WP_076957993.1">
    <property type="nucleotide sequence ID" value="NZ_MLCO01000136.1"/>
</dbReference>
<sequence length="591" mass="61399">MTGWRDRLLPPARDPEAPPRARPEGMLYGVDERLPWGLLLGMGLQHALLALVFALYAAIAAQGMGFDARQTVAYVSATVLVMGLATIIQALPWRFGAGMLLVTIPGAGRIPVQVALVLHEGLAATMGATIAGGLLALVMARLIPRLRSLFPPEVIGVVLVMMGVTLVTGGMTRATGLTLAGGALQGTAVLAALATVGCLVGIAVWGGPGLRRVALLAGALAGTLVVALTGGLPAADTLLAMPLVELPVLGLALPLPEFRLVPILVVAITQFITIMDQFGSALTMDRMTDARWRRADMGLAARAVAGLGLAHLLFGLTGTLPGGPASANIGLVHATGIAARRVGLVAGLVLVAAAFLPPVAGLLVLTPAPVVGGILLYTAAYMISSGIELIMARMMNPRRSFTVGLAIVLGSAVMLLPELGRQAPEWLQLSLRSGLTVGAAAAVALNALFRIGIRRQLRQPLDPAREATEAAELLEAGGRLWGVRQETVLRAGHAVGEALEALRAAGLQERVTLAASFDEFFFECRLLYRGTALPLGQGGAPDAEALLQGDDPAALEAGMRRLSGLIIRRLADRSAARQRGAEAELLLVFNH</sequence>
<comment type="similarity">
    <text evidence="2">Belongs to the nucleobase:cation symporter-2 (NCS2) (TC 2.A.40) family.</text>
</comment>
<feature type="region of interest" description="Disordered" evidence="7">
    <location>
        <begin position="1"/>
        <end position="24"/>
    </location>
</feature>
<feature type="transmembrane region" description="Helical" evidence="8">
    <location>
        <begin position="260"/>
        <end position="279"/>
    </location>
</feature>
<keyword evidence="5 8" id="KW-1133">Transmembrane helix</keyword>
<feature type="transmembrane region" description="Helical" evidence="8">
    <location>
        <begin position="429"/>
        <end position="449"/>
    </location>
</feature>
<evidence type="ECO:0000256" key="8">
    <source>
        <dbReference type="SAM" id="Phobius"/>
    </source>
</evidence>
<dbReference type="GO" id="GO:0005886">
    <property type="term" value="C:plasma membrane"/>
    <property type="evidence" value="ECO:0007669"/>
    <property type="project" value="TreeGrafter"/>
</dbReference>
<feature type="transmembrane region" description="Helical" evidence="8">
    <location>
        <begin position="370"/>
        <end position="389"/>
    </location>
</feature>
<proteinExistence type="inferred from homology"/>
<evidence type="ECO:0008006" key="11">
    <source>
        <dbReference type="Google" id="ProtNLM"/>
    </source>
</evidence>
<feature type="transmembrane region" description="Helical" evidence="8">
    <location>
        <begin position="183"/>
        <end position="206"/>
    </location>
</feature>
<dbReference type="NCBIfam" id="NF037981">
    <property type="entry name" value="NCS2_1"/>
    <property type="match status" value="1"/>
</dbReference>
<feature type="transmembrane region" description="Helical" evidence="8">
    <location>
        <begin position="121"/>
        <end position="142"/>
    </location>
</feature>
<feature type="transmembrane region" description="Helical" evidence="8">
    <location>
        <begin position="213"/>
        <end position="232"/>
    </location>
</feature>
<keyword evidence="4 8" id="KW-0812">Transmembrane</keyword>
<evidence type="ECO:0000256" key="6">
    <source>
        <dbReference type="ARBA" id="ARBA00023136"/>
    </source>
</evidence>
<evidence type="ECO:0000256" key="2">
    <source>
        <dbReference type="ARBA" id="ARBA00008821"/>
    </source>
</evidence>
<comment type="subcellular location">
    <subcellularLocation>
        <location evidence="1">Membrane</location>
        <topology evidence="1">Multi-pass membrane protein</topology>
    </subcellularLocation>
</comment>
<dbReference type="AlphaFoldDB" id="A0A1V2H1J0"/>
<dbReference type="PANTHER" id="PTHR42810">
    <property type="entry name" value="PURINE PERMEASE C1399.01C-RELATED"/>
    <property type="match status" value="1"/>
</dbReference>
<evidence type="ECO:0000256" key="7">
    <source>
        <dbReference type="SAM" id="MobiDB-lite"/>
    </source>
</evidence>
<feature type="transmembrane region" description="Helical" evidence="8">
    <location>
        <begin position="36"/>
        <end position="59"/>
    </location>
</feature>
<comment type="caution">
    <text evidence="9">The sequence shown here is derived from an EMBL/GenBank/DDBJ whole genome shotgun (WGS) entry which is preliminary data.</text>
</comment>
<feature type="compositionally biased region" description="Basic and acidic residues" evidence="7">
    <location>
        <begin position="1"/>
        <end position="23"/>
    </location>
</feature>